<evidence type="ECO:0000313" key="2">
    <source>
        <dbReference type="EMBL" id="AAZ13611.1"/>
    </source>
</evidence>
<protein>
    <submittedName>
        <fullName evidence="2">RepXfC</fullName>
    </submittedName>
</protein>
<sequence>MPVITVYRHGGKGGVAPMNLPHIRTPRGEVQGWSPGAVRRNTEFLMCVREDKLTGVGLALTLTVRDCPATAQEWQRMRRAWEKRMKRAGMIRVHWVTEWQRRGVPHLHCAIWFSGTVYDFSLCIDAWLAVASSCGAALRGQHGRIIDGVVGWFQYVSKHAARAGNYQRCSENLPEGWKGLTGRVWGKVGEWPLYPEVALISRTICQDGDGGFFAYRRLVRSWPSQTLVGSVTVIASVVLVGCSPVAIRRVLVSLGLWSGFPMRFRWPFARIYVPVVTPSSAR</sequence>
<gene>
    <name evidence="2" type="primary">repXfC</name>
</gene>
<organism evidence="2">
    <name type="scientific">Xylella fastidiosa</name>
    <dbReference type="NCBI Taxonomy" id="2371"/>
    <lineage>
        <taxon>Bacteria</taxon>
        <taxon>Pseudomonadati</taxon>
        <taxon>Pseudomonadota</taxon>
        <taxon>Gammaproteobacteria</taxon>
        <taxon>Lysobacterales</taxon>
        <taxon>Lysobacteraceae</taxon>
        <taxon>Xylella</taxon>
    </lineage>
</organism>
<feature type="domain" description="Replication-associated protein ORF2/G2P" evidence="1">
    <location>
        <begin position="59"/>
        <end position="118"/>
    </location>
</feature>
<geneLocation type="plasmid" evidence="2">
    <name>pUCLAc</name>
</geneLocation>
<dbReference type="EMBL" id="DQ063226">
    <property type="protein sequence ID" value="AAZ13611.1"/>
    <property type="molecule type" value="Genomic_DNA"/>
</dbReference>
<keyword evidence="2" id="KW-0614">Plasmid</keyword>
<dbReference type="AlphaFoldDB" id="Q4FGL2"/>
<proteinExistence type="predicted"/>
<reference evidence="2" key="1">
    <citation type="journal article" date="2006" name="Plasmid">
        <title>Characterization of putative rolling-circle plasmids from the Gram-negative bacterium Xylella fastidiosa and their use as shuttle vectors.</title>
        <authorList>
            <person name="Guilhabert M.R."/>
            <person name="Stewart V.J."/>
            <person name="Kirkpatrick B.C."/>
        </authorList>
    </citation>
    <scope>NUCLEOTIDE SEQUENCE</scope>
    <source>
        <strain evidence="2">UCLA</strain>
        <plasmid evidence="2">pUCLAc</plasmid>
    </source>
</reference>
<dbReference type="InterPro" id="IPR056906">
    <property type="entry name" value="ORF2/G2P_dom"/>
</dbReference>
<dbReference type="Pfam" id="PF23343">
    <property type="entry name" value="REP_ORF2-G2P"/>
    <property type="match status" value="1"/>
</dbReference>
<evidence type="ECO:0000259" key="1">
    <source>
        <dbReference type="Pfam" id="PF23343"/>
    </source>
</evidence>
<name>Q4FGL2_XYLFS</name>
<accession>Q4FGL2</accession>